<evidence type="ECO:0000313" key="1">
    <source>
        <dbReference type="EMBL" id="GFY53516.1"/>
    </source>
</evidence>
<evidence type="ECO:0000313" key="2">
    <source>
        <dbReference type="Proteomes" id="UP000886998"/>
    </source>
</evidence>
<protein>
    <submittedName>
        <fullName evidence="1">ATP-dependent DNA helicase</fullName>
    </submittedName>
</protein>
<dbReference type="AlphaFoldDB" id="A0A8X6XKW0"/>
<sequence length="102" mass="11377">MRVALLVLSGDFRQTLSVISKSTPVNKKSMHALKKLYLATHTNTTTNKKFRFELSKDKATAHFVQTLLQIGGGTYLTDQTTGLIELNNDFCNIATTEDELID</sequence>
<dbReference type="EMBL" id="BMAV01009328">
    <property type="protein sequence ID" value="GFY53516.1"/>
    <property type="molecule type" value="Genomic_DNA"/>
</dbReference>
<organism evidence="1 2">
    <name type="scientific">Trichonephila inaurata madagascariensis</name>
    <dbReference type="NCBI Taxonomy" id="2747483"/>
    <lineage>
        <taxon>Eukaryota</taxon>
        <taxon>Metazoa</taxon>
        <taxon>Ecdysozoa</taxon>
        <taxon>Arthropoda</taxon>
        <taxon>Chelicerata</taxon>
        <taxon>Arachnida</taxon>
        <taxon>Araneae</taxon>
        <taxon>Araneomorphae</taxon>
        <taxon>Entelegynae</taxon>
        <taxon>Araneoidea</taxon>
        <taxon>Nephilidae</taxon>
        <taxon>Trichonephila</taxon>
        <taxon>Trichonephila inaurata</taxon>
    </lineage>
</organism>
<comment type="caution">
    <text evidence="1">The sequence shown here is derived from an EMBL/GenBank/DDBJ whole genome shotgun (WGS) entry which is preliminary data.</text>
</comment>
<reference evidence="1" key="1">
    <citation type="submission" date="2020-08" db="EMBL/GenBank/DDBJ databases">
        <title>Multicomponent nature underlies the extraordinary mechanical properties of spider dragline silk.</title>
        <authorList>
            <person name="Kono N."/>
            <person name="Nakamura H."/>
            <person name="Mori M."/>
            <person name="Yoshida Y."/>
            <person name="Ohtoshi R."/>
            <person name="Malay A.D."/>
            <person name="Moran D.A.P."/>
            <person name="Tomita M."/>
            <person name="Numata K."/>
            <person name="Arakawa K."/>
        </authorList>
    </citation>
    <scope>NUCLEOTIDE SEQUENCE</scope>
</reference>
<name>A0A8X6XKW0_9ARAC</name>
<proteinExistence type="predicted"/>
<keyword evidence="1" id="KW-0547">Nucleotide-binding</keyword>
<dbReference type="GO" id="GO:0004386">
    <property type="term" value="F:helicase activity"/>
    <property type="evidence" value="ECO:0007669"/>
    <property type="project" value="UniProtKB-KW"/>
</dbReference>
<keyword evidence="1" id="KW-0347">Helicase</keyword>
<keyword evidence="1" id="KW-0378">Hydrolase</keyword>
<gene>
    <name evidence="1" type="primary">PIF1</name>
    <name evidence="1" type="ORF">TNIN_203131</name>
</gene>
<keyword evidence="1" id="KW-0067">ATP-binding</keyword>
<dbReference type="OrthoDB" id="272985at2759"/>
<keyword evidence="2" id="KW-1185">Reference proteome</keyword>
<dbReference type="Proteomes" id="UP000886998">
    <property type="component" value="Unassembled WGS sequence"/>
</dbReference>
<accession>A0A8X6XKW0</accession>